<evidence type="ECO:0000313" key="2">
    <source>
        <dbReference type="EMBL" id="MKI91283.1"/>
    </source>
</evidence>
<feature type="transmembrane region" description="Helical" evidence="1">
    <location>
        <begin position="70"/>
        <end position="95"/>
    </location>
</feature>
<protein>
    <submittedName>
        <fullName evidence="2">Uncharacterized protein</fullName>
    </submittedName>
</protein>
<feature type="transmembrane region" description="Helical" evidence="1">
    <location>
        <begin position="204"/>
        <end position="225"/>
    </location>
</feature>
<reference evidence="2 3" key="1">
    <citation type="submission" date="2018-09" db="EMBL/GenBank/DDBJ databases">
        <authorList>
            <person name="Ashton P.M."/>
            <person name="Dallman T."/>
            <person name="Nair S."/>
            <person name="De Pinna E."/>
            <person name="Peters T."/>
            <person name="Grant K."/>
        </authorList>
    </citation>
    <scope>NUCLEOTIDE SEQUENCE [LARGE SCALE GENOMIC DNA]</scope>
    <source>
        <strain evidence="2 3">373296</strain>
    </source>
</reference>
<gene>
    <name evidence="2" type="ORF">D5856_20690</name>
</gene>
<dbReference type="AlphaFoldDB" id="A0A5I4DKY9"/>
<feature type="transmembrane region" description="Helical" evidence="1">
    <location>
        <begin position="171"/>
        <end position="192"/>
    </location>
</feature>
<comment type="caution">
    <text evidence="2">The sequence shown here is derived from an EMBL/GenBank/DDBJ whole genome shotgun (WGS) entry which is preliminary data.</text>
</comment>
<keyword evidence="1" id="KW-0812">Transmembrane</keyword>
<dbReference type="EMBL" id="RUBO01000023">
    <property type="protein sequence ID" value="MKI91283.1"/>
    <property type="molecule type" value="Genomic_DNA"/>
</dbReference>
<sequence length="337" mass="39340">MENTDKKYLHEIYRSIKKNSLSLFKNIDKAIVFIIFVCTFTGSWFIYSFVRTHGVKFIDLIQTNLLISFGALSFITIFVIILIFMISFFISPIIVRNLYFNFILKEKIKKNKNRKILYFTYYASCGVIAFVFFYNFTCGLLLLFILVACYHFIIIQNPFCYKKLFKTIKLFISTALLIIIPCLILLFLSITLNFNIEGSLTFNSILQAAFILFTIIILAGTGFADRHQRIRDTKNRIQYYLIFSVAICLYMFTAFSAGISEKIVDLIGLGYQYRCYYDTDLNQYLIPDEFIQDKFNNKTKLFVVADIDGKMYIAPKNKRTTSFYFTAKELAQVSCNK</sequence>
<proteinExistence type="predicted"/>
<keyword evidence="1" id="KW-0472">Membrane</keyword>
<name>A0A5I4DKY9_SALET</name>
<evidence type="ECO:0000256" key="1">
    <source>
        <dbReference type="SAM" id="Phobius"/>
    </source>
</evidence>
<feature type="transmembrane region" description="Helical" evidence="1">
    <location>
        <begin position="30"/>
        <end position="50"/>
    </location>
</feature>
<feature type="transmembrane region" description="Helical" evidence="1">
    <location>
        <begin position="116"/>
        <end position="134"/>
    </location>
</feature>
<feature type="transmembrane region" description="Helical" evidence="1">
    <location>
        <begin position="237"/>
        <end position="259"/>
    </location>
</feature>
<organism evidence="2 3">
    <name type="scientific">Salmonella enterica subsp. enterica serovar Sandiego</name>
    <dbReference type="NCBI Taxonomy" id="1151002"/>
    <lineage>
        <taxon>Bacteria</taxon>
        <taxon>Pseudomonadati</taxon>
        <taxon>Pseudomonadota</taxon>
        <taxon>Gammaproteobacteria</taxon>
        <taxon>Enterobacterales</taxon>
        <taxon>Enterobacteriaceae</taxon>
        <taxon>Salmonella</taxon>
    </lineage>
</organism>
<dbReference type="Proteomes" id="UP000839518">
    <property type="component" value="Unassembled WGS sequence"/>
</dbReference>
<keyword evidence="1" id="KW-1133">Transmembrane helix</keyword>
<evidence type="ECO:0000313" key="3">
    <source>
        <dbReference type="Proteomes" id="UP000839518"/>
    </source>
</evidence>
<feature type="transmembrane region" description="Helical" evidence="1">
    <location>
        <begin position="140"/>
        <end position="159"/>
    </location>
</feature>
<accession>A0A5I4DKY9</accession>